<dbReference type="InterPro" id="IPR006091">
    <property type="entry name" value="Acyl-CoA_Oxase/DH_mid-dom"/>
</dbReference>
<name>A0A934TP77_9BURK</name>
<proteinExistence type="inferred from homology"/>
<dbReference type="SUPFAM" id="SSF56645">
    <property type="entry name" value="Acyl-CoA dehydrogenase NM domain-like"/>
    <property type="match status" value="1"/>
</dbReference>
<dbReference type="InterPro" id="IPR006089">
    <property type="entry name" value="Acyl-CoA_DH_CS"/>
</dbReference>
<dbReference type="EMBL" id="JAEPWM010000001">
    <property type="protein sequence ID" value="MBK6004932.1"/>
    <property type="molecule type" value="Genomic_DNA"/>
</dbReference>
<reference evidence="10" key="1">
    <citation type="journal article" date="2012" name="J. Microbiol. Biotechnol.">
        <title>Ramlibacter ginsenosidimutans sp. nov., with ginsenoside-converting activity.</title>
        <authorList>
            <person name="Wang L."/>
            <person name="An D.S."/>
            <person name="Kim S.G."/>
            <person name="Jin F.X."/>
            <person name="Kim S.C."/>
            <person name="Lee S.T."/>
            <person name="Im W.T."/>
        </authorList>
    </citation>
    <scope>NUCLEOTIDE SEQUENCE</scope>
    <source>
        <strain evidence="10">KACC 17527</strain>
    </source>
</reference>
<keyword evidence="11" id="KW-1185">Reference proteome</keyword>
<keyword evidence="3" id="KW-0285">Flavoprotein</keyword>
<organism evidence="10 11">
    <name type="scientific">Ramlibacter ginsenosidimutans</name>
    <dbReference type="NCBI Taxonomy" id="502333"/>
    <lineage>
        <taxon>Bacteria</taxon>
        <taxon>Pseudomonadati</taxon>
        <taxon>Pseudomonadota</taxon>
        <taxon>Betaproteobacteria</taxon>
        <taxon>Burkholderiales</taxon>
        <taxon>Comamonadaceae</taxon>
        <taxon>Ramlibacter</taxon>
    </lineage>
</organism>
<gene>
    <name evidence="10" type="ORF">JJB11_02405</name>
</gene>
<evidence type="ECO:0000256" key="2">
    <source>
        <dbReference type="ARBA" id="ARBA00009347"/>
    </source>
</evidence>
<sequence length="399" mass="43571">MPASPASCTPSTDPSCGNPEPVNTSIYDTPEHELLRDQVARFLAREVEPHAAAWEEQGFVPREMLRRMGAAGLLGLMFEPEYGGGGADALMNLVFAEALSQSTFGGFIITVLVHTDMAGPHLHHAGSAAQKDRYLRQVTAGEKICAVAITEPGAGSDVAGIRTNAKRHGDHWVLNGTKMFITNGVHADLYFVAAKTGPGKREVSMFIVEKGTPGFSVGRALKKTGWLSSDTAELVFDNVRIPAGHLLGEEGKGFYSVMKNFQTERIALAAMAVGHCQQALKLTLDYVRQRQAFGGPLWDQQAIRQRLSMLDAKTRAARTFMYHCAWRVTQGHDIVQDVSMLKALTGELVNEVLQSCQQFHGGMGYIRETAVERLWRDARVLAIGGGATEVMLEEVAKRY</sequence>
<dbReference type="PROSITE" id="PS00073">
    <property type="entry name" value="ACYL_COA_DH_2"/>
    <property type="match status" value="1"/>
</dbReference>
<dbReference type="Pfam" id="PF02770">
    <property type="entry name" value="Acyl-CoA_dh_M"/>
    <property type="match status" value="1"/>
</dbReference>
<dbReference type="GO" id="GO:0033539">
    <property type="term" value="P:fatty acid beta-oxidation using acyl-CoA dehydrogenase"/>
    <property type="evidence" value="ECO:0007669"/>
    <property type="project" value="TreeGrafter"/>
</dbReference>
<keyword evidence="5" id="KW-0560">Oxidoreductase</keyword>
<dbReference type="SUPFAM" id="SSF47203">
    <property type="entry name" value="Acyl-CoA dehydrogenase C-terminal domain-like"/>
    <property type="match status" value="1"/>
</dbReference>
<dbReference type="GO" id="GO:0050660">
    <property type="term" value="F:flavin adenine dinucleotide binding"/>
    <property type="evidence" value="ECO:0007669"/>
    <property type="project" value="InterPro"/>
</dbReference>
<evidence type="ECO:0000256" key="1">
    <source>
        <dbReference type="ARBA" id="ARBA00001974"/>
    </source>
</evidence>
<evidence type="ECO:0000259" key="8">
    <source>
        <dbReference type="Pfam" id="PF02770"/>
    </source>
</evidence>
<dbReference type="Gene3D" id="1.20.140.10">
    <property type="entry name" value="Butyryl-CoA Dehydrogenase, subunit A, domain 3"/>
    <property type="match status" value="1"/>
</dbReference>
<dbReference type="PROSITE" id="PS00072">
    <property type="entry name" value="ACYL_COA_DH_1"/>
    <property type="match status" value="1"/>
</dbReference>
<dbReference type="InterPro" id="IPR036250">
    <property type="entry name" value="AcylCo_DH-like_C"/>
</dbReference>
<dbReference type="InterPro" id="IPR009100">
    <property type="entry name" value="AcylCoA_DH/oxidase_NM_dom_sf"/>
</dbReference>
<comment type="similarity">
    <text evidence="2">Belongs to the acyl-CoA dehydrogenase family.</text>
</comment>
<dbReference type="Proteomes" id="UP000630528">
    <property type="component" value="Unassembled WGS sequence"/>
</dbReference>
<feature type="region of interest" description="Disordered" evidence="6">
    <location>
        <begin position="1"/>
        <end position="26"/>
    </location>
</feature>
<dbReference type="GO" id="GO:0005737">
    <property type="term" value="C:cytoplasm"/>
    <property type="evidence" value="ECO:0007669"/>
    <property type="project" value="TreeGrafter"/>
</dbReference>
<dbReference type="AlphaFoldDB" id="A0A934TP77"/>
<accession>A0A934TP77</accession>
<evidence type="ECO:0000256" key="5">
    <source>
        <dbReference type="ARBA" id="ARBA00023002"/>
    </source>
</evidence>
<evidence type="ECO:0000256" key="3">
    <source>
        <dbReference type="ARBA" id="ARBA00022630"/>
    </source>
</evidence>
<comment type="caution">
    <text evidence="10">The sequence shown here is derived from an EMBL/GenBank/DDBJ whole genome shotgun (WGS) entry which is preliminary data.</text>
</comment>
<evidence type="ECO:0000256" key="6">
    <source>
        <dbReference type="SAM" id="MobiDB-lite"/>
    </source>
</evidence>
<evidence type="ECO:0000259" key="7">
    <source>
        <dbReference type="Pfam" id="PF00441"/>
    </source>
</evidence>
<reference evidence="10" key="2">
    <citation type="submission" date="2021-01" db="EMBL/GenBank/DDBJ databases">
        <authorList>
            <person name="Kang M."/>
        </authorList>
    </citation>
    <scope>NUCLEOTIDE SEQUENCE</scope>
    <source>
        <strain evidence="10">KACC 17527</strain>
    </source>
</reference>
<dbReference type="Gene3D" id="1.10.540.10">
    <property type="entry name" value="Acyl-CoA dehydrogenase/oxidase, N-terminal domain"/>
    <property type="match status" value="1"/>
</dbReference>
<evidence type="ECO:0000259" key="9">
    <source>
        <dbReference type="Pfam" id="PF02771"/>
    </source>
</evidence>
<dbReference type="Pfam" id="PF00441">
    <property type="entry name" value="Acyl-CoA_dh_1"/>
    <property type="match status" value="1"/>
</dbReference>
<dbReference type="FunFam" id="1.20.140.10:FF:000001">
    <property type="entry name" value="Acyl-CoA dehydrogenase"/>
    <property type="match status" value="1"/>
</dbReference>
<dbReference type="InterPro" id="IPR037069">
    <property type="entry name" value="AcylCoA_DH/ox_N_sf"/>
</dbReference>
<comment type="cofactor">
    <cofactor evidence="1">
        <name>FAD</name>
        <dbReference type="ChEBI" id="CHEBI:57692"/>
    </cofactor>
</comment>
<dbReference type="PANTHER" id="PTHR48083:SF28">
    <property type="entry name" value="ACYL-COA DEHYDROGENASE FAMILY PROTEIN (AFU_ORTHOLOGUE AFUA_6G10880)-RELATED"/>
    <property type="match status" value="1"/>
</dbReference>
<feature type="domain" description="Acyl-CoA dehydrogenase/oxidase C-terminal" evidence="7">
    <location>
        <begin position="251"/>
        <end position="398"/>
    </location>
</feature>
<evidence type="ECO:0000313" key="10">
    <source>
        <dbReference type="EMBL" id="MBK6004932.1"/>
    </source>
</evidence>
<keyword evidence="4" id="KW-0274">FAD</keyword>
<dbReference type="GO" id="GO:0003995">
    <property type="term" value="F:acyl-CoA dehydrogenase activity"/>
    <property type="evidence" value="ECO:0007669"/>
    <property type="project" value="InterPro"/>
</dbReference>
<dbReference type="FunFam" id="2.40.110.10:FF:000002">
    <property type="entry name" value="Acyl-CoA dehydrogenase fadE12"/>
    <property type="match status" value="1"/>
</dbReference>
<feature type="domain" description="Acyl-CoA dehydrogenase/oxidase N-terminal" evidence="9">
    <location>
        <begin position="29"/>
        <end position="142"/>
    </location>
</feature>
<dbReference type="PANTHER" id="PTHR48083">
    <property type="entry name" value="MEDIUM-CHAIN SPECIFIC ACYL-COA DEHYDROGENASE, MITOCHONDRIAL-RELATED"/>
    <property type="match status" value="1"/>
</dbReference>
<dbReference type="Pfam" id="PF02771">
    <property type="entry name" value="Acyl-CoA_dh_N"/>
    <property type="match status" value="1"/>
</dbReference>
<feature type="domain" description="Acyl-CoA oxidase/dehydrogenase middle" evidence="8">
    <location>
        <begin position="146"/>
        <end position="239"/>
    </location>
</feature>
<evidence type="ECO:0000256" key="4">
    <source>
        <dbReference type="ARBA" id="ARBA00022827"/>
    </source>
</evidence>
<dbReference type="InterPro" id="IPR050741">
    <property type="entry name" value="Acyl-CoA_dehydrogenase"/>
</dbReference>
<dbReference type="InterPro" id="IPR046373">
    <property type="entry name" value="Acyl-CoA_Oxase/DH_mid-dom_sf"/>
</dbReference>
<dbReference type="Gene3D" id="2.40.110.10">
    <property type="entry name" value="Butyryl-CoA Dehydrogenase, subunit A, domain 2"/>
    <property type="match status" value="1"/>
</dbReference>
<dbReference type="InterPro" id="IPR009075">
    <property type="entry name" value="AcylCo_DH/oxidase_C"/>
</dbReference>
<evidence type="ECO:0000313" key="11">
    <source>
        <dbReference type="Proteomes" id="UP000630528"/>
    </source>
</evidence>
<protein>
    <submittedName>
        <fullName evidence="10">Acyl-CoA dehydrogenase family protein</fullName>
    </submittedName>
</protein>
<dbReference type="InterPro" id="IPR013786">
    <property type="entry name" value="AcylCoA_DH/ox_N"/>
</dbReference>